<accession>A0A3G8JNV3</accession>
<dbReference type="InterPro" id="IPR017520">
    <property type="entry name" value="CHP03086"/>
</dbReference>
<name>A0A3G8JNV3_9ACTN</name>
<proteinExistence type="predicted"/>
<sequence length="203" mass="21597">MQHTDVTFASQISAAADAMAGLAAKVSDDMLGRPTPCTDTDLAAMLGHVVGLSAAFAAAARKDNGPLTSTAPDVSHTELPAEWRSALTRNLGDLVDGWRDPDAWRGMTKAGGVEAPAEVLGTVALSELVLHGWDVARSIGVDYELPDGILQIVYDFHFPPQPQSEREGMFGPVVDIPDDARLVDRLAGLTGRDPFWPHGSLEE</sequence>
<dbReference type="SUPFAM" id="SSF109854">
    <property type="entry name" value="DinB/YfiT-like putative metalloenzymes"/>
    <property type="match status" value="1"/>
</dbReference>
<dbReference type="EMBL" id="CP033972">
    <property type="protein sequence ID" value="AZG45860.1"/>
    <property type="molecule type" value="Genomic_DNA"/>
</dbReference>
<dbReference type="InterPro" id="IPR034660">
    <property type="entry name" value="DinB/YfiT-like"/>
</dbReference>
<keyword evidence="3" id="KW-1185">Reference proteome</keyword>
<dbReference type="InterPro" id="IPR024344">
    <property type="entry name" value="MDMPI_metal-binding"/>
</dbReference>
<gene>
    <name evidence="2" type="ORF">D7316_02460</name>
</gene>
<dbReference type="Gene3D" id="1.20.120.450">
    <property type="entry name" value="dinb family like domain"/>
    <property type="match status" value="1"/>
</dbReference>
<dbReference type="OrthoDB" id="5185819at2"/>
<protein>
    <recommendedName>
        <fullName evidence="1">Mycothiol-dependent maleylpyruvate isomerase metal-binding domain-containing protein</fullName>
    </recommendedName>
</protein>
<evidence type="ECO:0000313" key="2">
    <source>
        <dbReference type="EMBL" id="AZG45860.1"/>
    </source>
</evidence>
<reference evidence="2 3" key="1">
    <citation type="submission" date="2018-11" db="EMBL/GenBank/DDBJ databases">
        <title>Gordonia insulae sp. nov., isolated from an island soil.</title>
        <authorList>
            <person name="Kim Y.S."/>
            <person name="Kim S.B."/>
        </authorList>
    </citation>
    <scope>NUCLEOTIDE SEQUENCE [LARGE SCALE GENOMIC DNA]</scope>
    <source>
        <strain evidence="2 3">MMS17-SY073</strain>
    </source>
</reference>
<dbReference type="NCBIfam" id="TIGR03086">
    <property type="entry name" value="TIGR03086 family metal-binding protein"/>
    <property type="match status" value="1"/>
</dbReference>
<feature type="domain" description="Mycothiol-dependent maleylpyruvate isomerase metal-binding" evidence="1">
    <location>
        <begin position="14"/>
        <end position="136"/>
    </location>
</feature>
<evidence type="ECO:0000259" key="1">
    <source>
        <dbReference type="Pfam" id="PF11716"/>
    </source>
</evidence>
<dbReference type="InterPro" id="IPR017517">
    <property type="entry name" value="Maleyloyr_isom"/>
</dbReference>
<dbReference type="NCBIfam" id="TIGR03083">
    <property type="entry name" value="maleylpyruvate isomerase family mycothiol-dependent enzyme"/>
    <property type="match status" value="1"/>
</dbReference>
<dbReference type="GO" id="GO:0046872">
    <property type="term" value="F:metal ion binding"/>
    <property type="evidence" value="ECO:0007669"/>
    <property type="project" value="InterPro"/>
</dbReference>
<dbReference type="Pfam" id="PF11716">
    <property type="entry name" value="MDMPI_N"/>
    <property type="match status" value="1"/>
</dbReference>
<organism evidence="2 3">
    <name type="scientific">Gordonia insulae</name>
    <dbReference type="NCBI Taxonomy" id="2420509"/>
    <lineage>
        <taxon>Bacteria</taxon>
        <taxon>Bacillati</taxon>
        <taxon>Actinomycetota</taxon>
        <taxon>Actinomycetes</taxon>
        <taxon>Mycobacteriales</taxon>
        <taxon>Gordoniaceae</taxon>
        <taxon>Gordonia</taxon>
    </lineage>
</organism>
<dbReference type="Proteomes" id="UP000271469">
    <property type="component" value="Chromosome"/>
</dbReference>
<dbReference type="KEGG" id="gom:D7316_02460"/>
<evidence type="ECO:0000313" key="3">
    <source>
        <dbReference type="Proteomes" id="UP000271469"/>
    </source>
</evidence>
<dbReference type="AlphaFoldDB" id="A0A3G8JNV3"/>
<dbReference type="RefSeq" id="WP_124708467.1">
    <property type="nucleotide sequence ID" value="NZ_CP033972.1"/>
</dbReference>